<protein>
    <recommendedName>
        <fullName evidence="7">Afadin and alpha-actinin-binding-domain-containing protein</fullName>
    </recommendedName>
</protein>
<evidence type="ECO:0008006" key="7">
    <source>
        <dbReference type="Google" id="ProtNLM"/>
    </source>
</evidence>
<dbReference type="Proteomes" id="UP001140453">
    <property type="component" value="Unassembled WGS sequence"/>
</dbReference>
<keyword evidence="6" id="KW-1185">Reference proteome</keyword>
<feature type="compositionally biased region" description="Low complexity" evidence="4">
    <location>
        <begin position="533"/>
        <end position="542"/>
    </location>
</feature>
<dbReference type="OrthoDB" id="312015at2759"/>
<comment type="caution">
    <text evidence="5">The sequence shown here is derived from an EMBL/GenBank/DDBJ whole genome shotgun (WGS) entry which is preliminary data.</text>
</comment>
<evidence type="ECO:0000256" key="4">
    <source>
        <dbReference type="SAM" id="MobiDB-lite"/>
    </source>
</evidence>
<feature type="compositionally biased region" description="Basic and acidic residues" evidence="4">
    <location>
        <begin position="856"/>
        <end position="867"/>
    </location>
</feature>
<feature type="compositionally biased region" description="Low complexity" evidence="4">
    <location>
        <begin position="580"/>
        <end position="602"/>
    </location>
</feature>
<feature type="region of interest" description="Disordered" evidence="4">
    <location>
        <begin position="765"/>
        <end position="950"/>
    </location>
</feature>
<evidence type="ECO:0000256" key="3">
    <source>
        <dbReference type="SAM" id="Coils"/>
    </source>
</evidence>
<reference evidence="5" key="1">
    <citation type="submission" date="2022-10" db="EMBL/GenBank/DDBJ databases">
        <title>Tapping the CABI collections for fungal endophytes: first genome assemblies for Collariella, Neodidymelliopsis, Ascochyta clinopodiicola, Didymella pomorum, Didymosphaeria variabile, Neocosmospora piperis and Neocucurbitaria cava.</title>
        <authorList>
            <person name="Hill R."/>
        </authorList>
    </citation>
    <scope>NUCLEOTIDE SEQUENCE</scope>
    <source>
        <strain evidence="5">IMI 355082</strain>
    </source>
</reference>
<feature type="compositionally biased region" description="Polar residues" evidence="4">
    <location>
        <begin position="702"/>
        <end position="718"/>
    </location>
</feature>
<feature type="compositionally biased region" description="Basic and acidic residues" evidence="4">
    <location>
        <begin position="886"/>
        <end position="903"/>
    </location>
</feature>
<accession>A0A9W8YZT4</accession>
<proteinExistence type="inferred from homology"/>
<keyword evidence="2 3" id="KW-0175">Coiled coil</keyword>
<evidence type="ECO:0000256" key="2">
    <source>
        <dbReference type="ARBA" id="ARBA00023054"/>
    </source>
</evidence>
<feature type="compositionally biased region" description="Low complexity" evidence="4">
    <location>
        <begin position="781"/>
        <end position="800"/>
    </location>
</feature>
<feature type="compositionally biased region" description="Low complexity" evidence="4">
    <location>
        <begin position="560"/>
        <end position="573"/>
    </location>
</feature>
<sequence length="950" mass="102969">MIDSDNLRTASLYINNQLLSRGLLRDGRTIDFDRPYGDDYELADTMGRIMSVVNDLILRRDRDAEHRESLSNTLRTLRADSLRQTEHLSRLQDRYNEAQRRVDIADAQEAALKAQLKAAEATIHKLKDDAARTKKLVAETRATCANDVRKRDRQIDGLKKAVAEAGRARGERKSAGITTIHVTGDVGGDEMDDECDLRRESNGQLAQLAKGLSEENEKMKALMYQTFDSLKEMSGWRKEEEDESTVAASGVAKRASQTVAPPADPEELATDLEGVVVYVRTMLSNPRFVPIEEFEEEVEVRNQEIFRLRDGWEKMEIRWQEAVRLIDGWRRRMAADGRPVDMEELKMGLQLSPVRVPDFEPTAQGEPFKLSTLLEEEEEQSSITQPRGSPSPPESLHLVPADDYQEMMPEYGDDQNVLDDSDAESSIFQDDVDMDELEEPNFEILQQSATDPAEDSLSMPLPPPPKITALEETNLAGNRQASLAVTDKSRKRSGNLLEDNFDETAKAPAPPPHMTQVGQSPQKRLKTSRDVSSDSAESRASSGAFAESNSSLDSVLLLEPSPKSAGSKASSKPVPQPTQPAAVSKKPASAPVRTTTRTVRAVAPERKETPAKPLIRQRSTRATAATAPTASSSAAAAAAPSSRTTRSKPEASKPRAATTSASAEMAPPPRPTRLSGNNSPALQPQPPAAQADKKSSPAERQPTLSDTNRPSASSTKVFSQAPPDSPCRSPPKSSSRLPRKAPHLLPASQQSPVTVARIAAKLAASEREANAARVRAKLKAAKMGSKGSATSSTSAAVGSSRVNSGGDPIKRAREVSGSTTMSTSTGNGSVSMDENGTAGGVSIIRTETSSAASSHNARDTGSEEAGRETLAPSPAKRRREAPSAVMRKEEEEKEESLAKEGNGKRKRDVRSRAERVANRRRSTLSPWELQSLITGDVPVPSTPGGVEQEA</sequence>
<evidence type="ECO:0000256" key="1">
    <source>
        <dbReference type="ARBA" id="ARBA00009291"/>
    </source>
</evidence>
<feature type="region of interest" description="Disordered" evidence="4">
    <location>
        <begin position="374"/>
        <end position="753"/>
    </location>
</feature>
<comment type="similarity">
    <text evidence="1">Belongs to the ADIP family.</text>
</comment>
<feature type="compositionally biased region" description="Low complexity" evidence="4">
    <location>
        <begin position="620"/>
        <end position="644"/>
    </location>
</feature>
<feature type="compositionally biased region" description="Acidic residues" evidence="4">
    <location>
        <begin position="411"/>
        <end position="423"/>
    </location>
</feature>
<feature type="compositionally biased region" description="Polar residues" evidence="4">
    <location>
        <begin position="845"/>
        <end position="855"/>
    </location>
</feature>
<feature type="compositionally biased region" description="Acidic residues" evidence="4">
    <location>
        <begin position="430"/>
        <end position="441"/>
    </location>
</feature>
<feature type="compositionally biased region" description="Low complexity" evidence="4">
    <location>
        <begin position="815"/>
        <end position="832"/>
    </location>
</feature>
<feature type="coiled-coil region" evidence="3">
    <location>
        <begin position="88"/>
        <end position="136"/>
    </location>
</feature>
<dbReference type="Pfam" id="PF11559">
    <property type="entry name" value="ADIP"/>
    <property type="match status" value="1"/>
</dbReference>
<dbReference type="InterPro" id="IPR021622">
    <property type="entry name" value="Afadin/alpha-actinin-bd"/>
</dbReference>
<organism evidence="5 6">
    <name type="scientific">Gnomoniopsis smithogilvyi</name>
    <dbReference type="NCBI Taxonomy" id="1191159"/>
    <lineage>
        <taxon>Eukaryota</taxon>
        <taxon>Fungi</taxon>
        <taxon>Dikarya</taxon>
        <taxon>Ascomycota</taxon>
        <taxon>Pezizomycotina</taxon>
        <taxon>Sordariomycetes</taxon>
        <taxon>Sordariomycetidae</taxon>
        <taxon>Diaporthales</taxon>
        <taxon>Gnomoniaceae</taxon>
        <taxon>Gnomoniopsis</taxon>
    </lineage>
</organism>
<name>A0A9W8YZT4_9PEZI</name>
<evidence type="ECO:0000313" key="5">
    <source>
        <dbReference type="EMBL" id="KAJ4396009.1"/>
    </source>
</evidence>
<dbReference type="AlphaFoldDB" id="A0A9W8YZT4"/>
<dbReference type="EMBL" id="JAPEVB010000001">
    <property type="protein sequence ID" value="KAJ4396009.1"/>
    <property type="molecule type" value="Genomic_DNA"/>
</dbReference>
<gene>
    <name evidence="5" type="ORF">N0V93_000225</name>
</gene>
<evidence type="ECO:0000313" key="6">
    <source>
        <dbReference type="Proteomes" id="UP001140453"/>
    </source>
</evidence>